<keyword evidence="3" id="KW-1185">Reference proteome</keyword>
<proteinExistence type="predicted"/>
<dbReference type="AlphaFoldDB" id="A0A544TQ10"/>
<keyword evidence="1" id="KW-0175">Coiled coil</keyword>
<feature type="coiled-coil region" evidence="1">
    <location>
        <begin position="35"/>
        <end position="76"/>
    </location>
</feature>
<accession>A0A544TQ10</accession>
<evidence type="ECO:0000313" key="3">
    <source>
        <dbReference type="Proteomes" id="UP000316626"/>
    </source>
</evidence>
<evidence type="ECO:0000313" key="2">
    <source>
        <dbReference type="EMBL" id="TQR19544.1"/>
    </source>
</evidence>
<reference evidence="2 3" key="1">
    <citation type="submission" date="2019-06" db="EMBL/GenBank/DDBJ databases">
        <title>Psychrobacillus vulpis sp. nov., a new species isolated from feces of a red fox that inhabits in The Tablas de Daimiel Natural Park, Albacete, Spain.</title>
        <authorList>
            <person name="Rodriguez M."/>
            <person name="Reina J.C."/>
            <person name="Bejar V."/>
            <person name="Llamas I."/>
        </authorList>
    </citation>
    <scope>NUCLEOTIDE SEQUENCE [LARGE SCALE GENOMIC DNA]</scope>
    <source>
        <strain evidence="2 3">Z8</strain>
    </source>
</reference>
<gene>
    <name evidence="2" type="ORF">FG384_11465</name>
</gene>
<evidence type="ECO:0000256" key="1">
    <source>
        <dbReference type="SAM" id="Coils"/>
    </source>
</evidence>
<sequence>MNKASIRSLGIGLFLAGAVFQLQHLFKTDEITSTNTTIEEAYEKSQSELKTVKQQLAQLQLDLENAQKVQASAEKVEQQPSKDDKTTNDVTNFVLIVQSGMTSKDISYALESAEIILNKQDFEDYLITQNLAGRIQIGEYELDSSMTIKQIAQIITGN</sequence>
<dbReference type="OrthoDB" id="2138957at2"/>
<comment type="caution">
    <text evidence="2">The sequence shown here is derived from an EMBL/GenBank/DDBJ whole genome shotgun (WGS) entry which is preliminary data.</text>
</comment>
<protein>
    <submittedName>
        <fullName evidence="2">Endolytic transglycosylase MltG</fullName>
    </submittedName>
</protein>
<name>A0A544TQ10_9BACI</name>
<dbReference type="RefSeq" id="WP_142642739.1">
    <property type="nucleotide sequence ID" value="NZ_VDGI01000012.1"/>
</dbReference>
<dbReference type="Gene3D" id="3.30.1490.480">
    <property type="entry name" value="Endolytic murein transglycosylase"/>
    <property type="match status" value="1"/>
</dbReference>
<dbReference type="Proteomes" id="UP000316626">
    <property type="component" value="Unassembled WGS sequence"/>
</dbReference>
<organism evidence="2 3">
    <name type="scientific">Psychrobacillus vulpis</name>
    <dbReference type="NCBI Taxonomy" id="2325572"/>
    <lineage>
        <taxon>Bacteria</taxon>
        <taxon>Bacillati</taxon>
        <taxon>Bacillota</taxon>
        <taxon>Bacilli</taxon>
        <taxon>Bacillales</taxon>
        <taxon>Bacillaceae</taxon>
        <taxon>Psychrobacillus</taxon>
    </lineage>
</organism>
<dbReference type="EMBL" id="VDGI01000012">
    <property type="protein sequence ID" value="TQR19544.1"/>
    <property type="molecule type" value="Genomic_DNA"/>
</dbReference>